<comment type="caution">
    <text evidence="3">The sequence shown here is derived from an EMBL/GenBank/DDBJ whole genome shotgun (WGS) entry which is preliminary data.</text>
</comment>
<dbReference type="InterPro" id="IPR059188">
    <property type="entry name" value="Znf_CLPX-like"/>
</dbReference>
<feature type="domain" description="ClpX-type ZB" evidence="2">
    <location>
        <begin position="1"/>
        <end position="54"/>
    </location>
</feature>
<dbReference type="SMART" id="SM00994">
    <property type="entry name" value="zf-C4_ClpX"/>
    <property type="match status" value="1"/>
</dbReference>
<dbReference type="InterPro" id="IPR010603">
    <property type="entry name" value="Znf_CppX_C4"/>
</dbReference>
<dbReference type="PROSITE" id="PS51902">
    <property type="entry name" value="CLPX_ZB"/>
    <property type="match status" value="1"/>
</dbReference>
<dbReference type="GO" id="GO:0006457">
    <property type="term" value="P:protein folding"/>
    <property type="evidence" value="ECO:0007669"/>
    <property type="project" value="UniProtKB-UniRule"/>
</dbReference>
<comment type="similarity">
    <text evidence="1">Belongs to the ClpX chaperone family.</text>
</comment>
<dbReference type="InterPro" id="IPR038366">
    <property type="entry name" value="Znf_CppX_C4_sf"/>
</dbReference>
<dbReference type="GO" id="GO:0005524">
    <property type="term" value="F:ATP binding"/>
    <property type="evidence" value="ECO:0007669"/>
    <property type="project" value="UniProtKB-KW"/>
</dbReference>
<organism evidence="3 4">
    <name type="scientific">Xenorhabdus vietnamensis</name>
    <dbReference type="NCBI Taxonomy" id="351656"/>
    <lineage>
        <taxon>Bacteria</taxon>
        <taxon>Pseudomonadati</taxon>
        <taxon>Pseudomonadota</taxon>
        <taxon>Gammaproteobacteria</taxon>
        <taxon>Enterobacterales</taxon>
        <taxon>Morganellaceae</taxon>
        <taxon>Xenorhabdus</taxon>
    </lineage>
</organism>
<evidence type="ECO:0000313" key="4">
    <source>
        <dbReference type="Proteomes" id="UP000194350"/>
    </source>
</evidence>
<sequence>MSPTIEKRFDIGCNFCGKINDGTHMFVAGLYGYICSPCITLCVNTLALVADGSVSPHPLKDEKN</sequence>
<keyword evidence="1" id="KW-0143">Chaperone</keyword>
<evidence type="ECO:0000256" key="1">
    <source>
        <dbReference type="PROSITE-ProRule" id="PRU01250"/>
    </source>
</evidence>
<feature type="binding site" evidence="1">
    <location>
        <position position="38"/>
    </location>
    <ligand>
        <name>Zn(2+)</name>
        <dbReference type="ChEBI" id="CHEBI:29105"/>
    </ligand>
</feature>
<keyword evidence="3" id="KW-0067">ATP-binding</keyword>
<dbReference type="OrthoDB" id="3579809at2"/>
<dbReference type="Proteomes" id="UP000194350">
    <property type="component" value="Unassembled WGS sequence"/>
</dbReference>
<accession>A0A1Y2S9D5</accession>
<dbReference type="SUPFAM" id="SSF57716">
    <property type="entry name" value="Glucocorticoid receptor-like (DNA-binding domain)"/>
    <property type="match status" value="1"/>
</dbReference>
<proteinExistence type="inferred from homology"/>
<name>A0A1Y2S9D5_9GAMM</name>
<dbReference type="GO" id="GO:0051082">
    <property type="term" value="F:unfolded protein binding"/>
    <property type="evidence" value="ECO:0007669"/>
    <property type="project" value="UniProtKB-UniRule"/>
</dbReference>
<dbReference type="RefSeq" id="WP_086110692.1">
    <property type="nucleotide sequence ID" value="NZ_CAWNGD010000081.1"/>
</dbReference>
<protein>
    <submittedName>
        <fullName evidence="3">ATP-dependent Clp protease ATP-binding subunit ClpX</fullName>
    </submittedName>
</protein>
<dbReference type="GO" id="GO:0008270">
    <property type="term" value="F:zinc ion binding"/>
    <property type="evidence" value="ECO:0007669"/>
    <property type="project" value="UniProtKB-UniRule"/>
</dbReference>
<dbReference type="STRING" id="351656.Xvie_03834"/>
<dbReference type="EMBL" id="MUBJ01000037">
    <property type="protein sequence ID" value="OTA14315.1"/>
    <property type="molecule type" value="Genomic_DNA"/>
</dbReference>
<dbReference type="GO" id="GO:0046983">
    <property type="term" value="F:protein dimerization activity"/>
    <property type="evidence" value="ECO:0007669"/>
    <property type="project" value="UniProtKB-UniRule"/>
</dbReference>
<dbReference type="Pfam" id="PF06689">
    <property type="entry name" value="zf-C4_ClpX"/>
    <property type="match status" value="1"/>
</dbReference>
<dbReference type="GO" id="GO:0006508">
    <property type="term" value="P:proteolysis"/>
    <property type="evidence" value="ECO:0007669"/>
    <property type="project" value="UniProtKB-KW"/>
</dbReference>
<keyword evidence="4" id="KW-1185">Reference proteome</keyword>
<gene>
    <name evidence="3" type="primary">clpX</name>
    <name evidence="3" type="ORF">Xvie_03834</name>
</gene>
<keyword evidence="3" id="KW-0547">Nucleotide-binding</keyword>
<feature type="binding site" evidence="1">
    <location>
        <position position="16"/>
    </location>
    <ligand>
        <name>Zn(2+)</name>
        <dbReference type="ChEBI" id="CHEBI:29105"/>
    </ligand>
</feature>
<dbReference type="AlphaFoldDB" id="A0A1Y2S9D5"/>
<keyword evidence="3" id="KW-0378">Hydrolase</keyword>
<dbReference type="GO" id="GO:0008233">
    <property type="term" value="F:peptidase activity"/>
    <property type="evidence" value="ECO:0007669"/>
    <property type="project" value="UniProtKB-KW"/>
</dbReference>
<evidence type="ECO:0000259" key="2">
    <source>
        <dbReference type="PROSITE" id="PS51902"/>
    </source>
</evidence>
<keyword evidence="3" id="KW-0645">Protease</keyword>
<dbReference type="Gene3D" id="6.20.220.10">
    <property type="entry name" value="ClpX chaperone, C4-type zinc finger domain"/>
    <property type="match status" value="1"/>
</dbReference>
<keyword evidence="1" id="KW-0479">Metal-binding</keyword>
<feature type="binding site" evidence="1">
    <location>
        <position position="35"/>
    </location>
    <ligand>
        <name>Zn(2+)</name>
        <dbReference type="ChEBI" id="CHEBI:29105"/>
    </ligand>
</feature>
<evidence type="ECO:0000313" key="3">
    <source>
        <dbReference type="EMBL" id="OTA14315.1"/>
    </source>
</evidence>
<reference evidence="3 4" key="1">
    <citation type="submission" date="2016-10" db="EMBL/GenBank/DDBJ databases">
        <title>Systematic genetic and metabolomic analysis of Xenorhabdus and Photorhabdus spp., highlights the requirements for a dual symbiotic and pathogenic life style.</title>
        <authorList>
            <person name="Tobias N.J."/>
            <person name="Wolff H."/>
            <person name="Djahanschiri B."/>
            <person name="Pidot S.J."/>
            <person name="Stinear T.P."/>
            <person name="Ebersberger I."/>
            <person name="Bode H.B."/>
        </authorList>
    </citation>
    <scope>NUCLEOTIDE SEQUENCE [LARGE SCALE GENOMIC DNA]</scope>
    <source>
        <strain evidence="3 4">DSM 22392</strain>
    </source>
</reference>
<feature type="binding site" evidence="1">
    <location>
        <position position="13"/>
    </location>
    <ligand>
        <name>Zn(2+)</name>
        <dbReference type="ChEBI" id="CHEBI:29105"/>
    </ligand>
</feature>
<keyword evidence="1" id="KW-0862">Zinc</keyword>